<reference evidence="3" key="1">
    <citation type="submission" date="2019-09" db="EMBL/GenBank/DDBJ databases">
        <title>Bird 10,000 Genomes (B10K) Project - Family phase.</title>
        <authorList>
            <person name="Zhang G."/>
        </authorList>
    </citation>
    <scope>NUCLEOTIDE SEQUENCE</scope>
    <source>
        <strain evidence="3">B10K-DU-001-08</strain>
        <tissue evidence="3">Muscle</tissue>
    </source>
</reference>
<protein>
    <submittedName>
        <fullName evidence="3">ACTL9 protein</fullName>
    </submittedName>
</protein>
<feature type="non-terminal residue" evidence="3">
    <location>
        <position position="1"/>
    </location>
</feature>
<dbReference type="SMART" id="SM00268">
    <property type="entry name" value="ACTIN"/>
    <property type="match status" value="1"/>
</dbReference>
<dbReference type="InterPro" id="IPR043129">
    <property type="entry name" value="ATPase_NBD"/>
</dbReference>
<keyword evidence="4" id="KW-1185">Reference proteome</keyword>
<name>A0A851NS91_9GALL</name>
<proteinExistence type="inferred from homology"/>
<dbReference type="InterPro" id="IPR004000">
    <property type="entry name" value="Actin"/>
</dbReference>
<dbReference type="AlphaFoldDB" id="A0A851NS91"/>
<accession>A0A851NS91</accession>
<dbReference type="EMBL" id="WBMW01001704">
    <property type="protein sequence ID" value="NXC41032.1"/>
    <property type="molecule type" value="Genomic_DNA"/>
</dbReference>
<evidence type="ECO:0000313" key="4">
    <source>
        <dbReference type="Proteomes" id="UP000613066"/>
    </source>
</evidence>
<evidence type="ECO:0000313" key="3">
    <source>
        <dbReference type="EMBL" id="NXC41032.1"/>
    </source>
</evidence>
<dbReference type="PRINTS" id="PR00190">
    <property type="entry name" value="ACTIN"/>
</dbReference>
<gene>
    <name evidence="3" type="primary">Actl9_0</name>
    <name evidence="3" type="ORF">PENPIL_R15058</name>
</gene>
<dbReference type="PANTHER" id="PTHR11937">
    <property type="entry name" value="ACTIN"/>
    <property type="match status" value="1"/>
</dbReference>
<sequence>LPPGQIVIDTGTRSCRAGFSGHQSPCAEISSLVGRSTAQSPHFKKARPGVFVGEEALLYPDMEVTEVMQNGLIASWEAAENVWQHLIEHELRVSPEEHMLLLTEPPFSSASSREKMAEVAFKALHISGLFVAPQPVLATYAHGRTSALVLDMGHAAMRAVPVLDGSNIAHGSQQTDMAGRCLTRYLATLLEDAGHTLITGMAQAVEDIKRTCCYVAIDFQREQLRAGTNTVDCPLPDGRSLILNKERFQCPELLFSPPPSWGESYVGIPELAQRSLEQLLASIRPRMCSNILLCGGSSLFRGLARRLCNELLGRLPPGTAMEVVSSPLRRYAAWTGGSVLALLRNFQSCWIRRDEYSEDRPCIVYQKCF</sequence>
<dbReference type="Gene3D" id="3.30.420.40">
    <property type="match status" value="2"/>
</dbReference>
<comment type="caution">
    <text evidence="3">The sequence shown here is derived from an EMBL/GenBank/DDBJ whole genome shotgun (WGS) entry which is preliminary data.</text>
</comment>
<dbReference type="OrthoDB" id="9932367at2759"/>
<dbReference type="SUPFAM" id="SSF53067">
    <property type="entry name" value="Actin-like ATPase domain"/>
    <property type="match status" value="2"/>
</dbReference>
<dbReference type="Gene3D" id="3.90.640.10">
    <property type="entry name" value="Actin, Chain A, domain 4"/>
    <property type="match status" value="1"/>
</dbReference>
<organism evidence="3 4">
    <name type="scientific">Penelope pileata</name>
    <dbReference type="NCBI Taxonomy" id="1118817"/>
    <lineage>
        <taxon>Eukaryota</taxon>
        <taxon>Metazoa</taxon>
        <taxon>Chordata</taxon>
        <taxon>Craniata</taxon>
        <taxon>Vertebrata</taxon>
        <taxon>Euteleostomi</taxon>
        <taxon>Archelosauria</taxon>
        <taxon>Archosauria</taxon>
        <taxon>Dinosauria</taxon>
        <taxon>Saurischia</taxon>
        <taxon>Theropoda</taxon>
        <taxon>Coelurosauria</taxon>
        <taxon>Aves</taxon>
        <taxon>Neognathae</taxon>
        <taxon>Galloanserae</taxon>
        <taxon>Galliformes</taxon>
        <taxon>Cracidae</taxon>
        <taxon>Penelope</taxon>
    </lineage>
</organism>
<dbReference type="Pfam" id="PF00022">
    <property type="entry name" value="Actin"/>
    <property type="match status" value="2"/>
</dbReference>
<dbReference type="FunFam" id="3.30.420.40:FF:000050">
    <property type="entry name" value="Actin, alpha skeletal muscle"/>
    <property type="match status" value="1"/>
</dbReference>
<dbReference type="Proteomes" id="UP000613066">
    <property type="component" value="Unassembled WGS sequence"/>
</dbReference>
<comment type="similarity">
    <text evidence="1 2">Belongs to the actin family.</text>
</comment>
<evidence type="ECO:0000256" key="1">
    <source>
        <dbReference type="ARBA" id="ARBA00006752"/>
    </source>
</evidence>
<evidence type="ECO:0000256" key="2">
    <source>
        <dbReference type="RuleBase" id="RU000487"/>
    </source>
</evidence>
<feature type="non-terminal residue" evidence="3">
    <location>
        <position position="369"/>
    </location>
</feature>